<dbReference type="GO" id="GO:0046854">
    <property type="term" value="P:phosphatidylinositol phosphate biosynthetic process"/>
    <property type="evidence" value="ECO:0007669"/>
    <property type="project" value="InterPro"/>
</dbReference>
<sequence length="875" mass="101361">MILLVIDRLTIKMGHYRRKNAMSYFRNSKSPLLEIQDKKVRWCIYLFGANSGLTSYDFKEIDIQTVYHAILKMNSSVYEFERHGFSVPPNSYSLDDIIFKMNAFKSFAEFNYQYDSLVNLIILAVAKILELLETKDFNQHSSVQYYAVAIYEAITSLKFISHLLTVSTVLSQLFQPFWLNFLEQSTDGTKKMNSLSSNIFDLLTITPQFPQKYYSKFEDIYYSFATYRKHPFCPMKQISDVITGECARVSIWRLLILLIFSSSDIFILVLNLLESLDIERENIKMELDKVDKFVVYLKNREGLLAVNQIILYSQRDNLHGTKFITVSIDSILERFIKASLILNKKLSSHMKNVKHNFTLSEMNEYQSTTPALLTQYKSLLVQTSNLLNNFNNKLPLVPVYISHFKRSLTFYKRYPSDKSIAKHLKWDFMLARRFYLLLYRYSSSESKVICQHEIYQLTRLIKLERVQYTQNAAITLSVFSSASVNLLERTIMALFIAICKPKLIKFLQPQLEACLPYDIGGRISGLLLTIDTSMESNIVFSEKLVKLSGVIKTIEHDKRIEYLEQSLRTIFETAETQSIPSISSIEIMQSAERTPFMIKYQIQNRQVGYIYKYNDNLSHDLLTMQFIEACQEIFRLKGLKLYLCPYYVRPIICSDGVRGGIIGAINGVKSRQQIINSNISLEEYYRRTFTGNPSYQEAVSNFIHSLAAYSLVCYIFDVKDRNNGNLLITDQGHIIHIDFGFILGKFPGVDLKFELAPFKLDRDMIQLLGNDIESSGINKLTKFLIQGYLALREYHGYLIELLSLHKGGGIECVSEKSIDKFKRRLGVGLSVMQCRNAMKKCVMQAYGSKTTVMYDWMQSLQNKSRQRQNKPVRQT</sequence>
<dbReference type="Proteomes" id="UP000002899">
    <property type="component" value="Chromosome III"/>
</dbReference>
<dbReference type="PANTHER" id="PTHR10048">
    <property type="entry name" value="PHOSPHATIDYLINOSITOL KINASE"/>
    <property type="match status" value="1"/>
</dbReference>
<dbReference type="Gene3D" id="3.30.1010.10">
    <property type="entry name" value="Phosphatidylinositol 3-kinase Catalytic Subunit, Chain A, domain 4"/>
    <property type="match status" value="1"/>
</dbReference>
<dbReference type="AlphaFoldDB" id="A0A1R4ABT2"/>
<dbReference type="InterPro" id="IPR011009">
    <property type="entry name" value="Kinase-like_dom_sf"/>
</dbReference>
<keyword evidence="2" id="KW-0418">Kinase</keyword>
<dbReference type="GO" id="GO:0016020">
    <property type="term" value="C:membrane"/>
    <property type="evidence" value="ECO:0007669"/>
    <property type="project" value="TreeGrafter"/>
</dbReference>
<dbReference type="Pfam" id="PF00454">
    <property type="entry name" value="PI3_PI4_kinase"/>
    <property type="match status" value="1"/>
</dbReference>
<name>A0A1R4ABT2_BABMR</name>
<gene>
    <name evidence="4" type="ORF">BMR1_03g02605</name>
</gene>
<dbReference type="RefSeq" id="XP_012649132.2">
    <property type="nucleotide sequence ID" value="XM_012793678.2"/>
</dbReference>
<dbReference type="GO" id="GO:0004430">
    <property type="term" value="F:1-phosphatidylinositol 4-kinase activity"/>
    <property type="evidence" value="ECO:0007669"/>
    <property type="project" value="UniProtKB-EC"/>
</dbReference>
<dbReference type="EC" id="2.7.1.67" evidence="4"/>
<dbReference type="GO" id="GO:0005737">
    <property type="term" value="C:cytoplasm"/>
    <property type="evidence" value="ECO:0007669"/>
    <property type="project" value="TreeGrafter"/>
</dbReference>
<accession>A0A1R4ABT2</accession>
<dbReference type="SMART" id="SM00146">
    <property type="entry name" value="PI3Kc"/>
    <property type="match status" value="1"/>
</dbReference>
<dbReference type="OrthoDB" id="10264149at2759"/>
<dbReference type="Gene3D" id="1.10.1070.11">
    <property type="entry name" value="Phosphatidylinositol 3-/4-kinase, catalytic domain"/>
    <property type="match status" value="1"/>
</dbReference>
<dbReference type="KEGG" id="bmic:BMR1_03g02605"/>
<dbReference type="PROSITE" id="PS50290">
    <property type="entry name" value="PI3_4_KINASE_3"/>
    <property type="match status" value="1"/>
</dbReference>
<feature type="domain" description="PI3K/PI4K catalytic" evidence="3">
    <location>
        <begin position="581"/>
        <end position="850"/>
    </location>
</feature>
<dbReference type="EMBL" id="LN871598">
    <property type="protein sequence ID" value="SJK86481.1"/>
    <property type="molecule type" value="Genomic_DNA"/>
</dbReference>
<dbReference type="InterPro" id="IPR015433">
    <property type="entry name" value="PI3/4_kinase"/>
</dbReference>
<organism evidence="4 5">
    <name type="scientific">Babesia microti (strain RI)</name>
    <dbReference type="NCBI Taxonomy" id="1133968"/>
    <lineage>
        <taxon>Eukaryota</taxon>
        <taxon>Sar</taxon>
        <taxon>Alveolata</taxon>
        <taxon>Apicomplexa</taxon>
        <taxon>Aconoidasida</taxon>
        <taxon>Piroplasmida</taxon>
        <taxon>Babesiidae</taxon>
        <taxon>Babesia</taxon>
    </lineage>
</organism>
<evidence type="ECO:0000256" key="2">
    <source>
        <dbReference type="ARBA" id="ARBA00022777"/>
    </source>
</evidence>
<dbReference type="InterPro" id="IPR036940">
    <property type="entry name" value="PI3/4_kinase_cat_sf"/>
</dbReference>
<protein>
    <submittedName>
        <fullName evidence="4">Phosphatidylinositol 4-kinase stt4</fullName>
        <ecNumber evidence="4">2.7.1.67</ecNumber>
    </submittedName>
</protein>
<evidence type="ECO:0000313" key="4">
    <source>
        <dbReference type="EMBL" id="SJK86481.1"/>
    </source>
</evidence>
<evidence type="ECO:0000313" key="5">
    <source>
        <dbReference type="Proteomes" id="UP000002899"/>
    </source>
</evidence>
<dbReference type="SUPFAM" id="SSF56112">
    <property type="entry name" value="Protein kinase-like (PK-like)"/>
    <property type="match status" value="1"/>
</dbReference>
<proteinExistence type="predicted"/>
<keyword evidence="5" id="KW-1185">Reference proteome</keyword>
<evidence type="ECO:0000256" key="1">
    <source>
        <dbReference type="ARBA" id="ARBA00022679"/>
    </source>
</evidence>
<evidence type="ECO:0000259" key="3">
    <source>
        <dbReference type="PROSITE" id="PS50290"/>
    </source>
</evidence>
<reference evidence="4 5" key="3">
    <citation type="journal article" date="2016" name="Sci. Rep.">
        <title>Genome-wide diversity and gene expression profiling of Babesia microti isolates identify polymorphic genes that mediate host-pathogen interactions.</title>
        <authorList>
            <person name="Silva J.C."/>
            <person name="Cornillot E."/>
            <person name="McCracken C."/>
            <person name="Usmani-Brown S."/>
            <person name="Dwivedi A."/>
            <person name="Ifeonu O.O."/>
            <person name="Crabtree J."/>
            <person name="Gotia H.T."/>
            <person name="Virji A.Z."/>
            <person name="Reynes C."/>
            <person name="Colinge J."/>
            <person name="Kumar V."/>
            <person name="Lawres L."/>
            <person name="Pazzi J.E."/>
            <person name="Pablo J.V."/>
            <person name="Hung C."/>
            <person name="Brancato J."/>
            <person name="Kumari P."/>
            <person name="Orvis J."/>
            <person name="Tretina K."/>
            <person name="Chibucos M."/>
            <person name="Ott S."/>
            <person name="Sadzewicz L."/>
            <person name="Sengamalay N."/>
            <person name="Shetty A.C."/>
            <person name="Su Q."/>
            <person name="Tallon L."/>
            <person name="Fraser C.M."/>
            <person name="Frutos R."/>
            <person name="Molina D.M."/>
            <person name="Krause P.J."/>
            <person name="Ben Mamoun C."/>
        </authorList>
    </citation>
    <scope>NUCLEOTIDE SEQUENCE [LARGE SCALE GENOMIC DNA]</scope>
    <source>
        <strain evidence="4 5">RI</strain>
    </source>
</reference>
<dbReference type="VEuPathDB" id="PiroplasmaDB:BMR1_03g02605"/>
<dbReference type="GeneID" id="24425163"/>
<dbReference type="InterPro" id="IPR000403">
    <property type="entry name" value="PI3/4_kinase_cat_dom"/>
</dbReference>
<reference evidence="4 5" key="2">
    <citation type="journal article" date="2013" name="PLoS ONE">
        <title>Whole genome mapping and re-organization of the nuclear and mitochondrial genomes of Babesia microti isolates.</title>
        <authorList>
            <person name="Cornillot E."/>
            <person name="Dassouli A."/>
            <person name="Garg A."/>
            <person name="Pachikara N."/>
            <person name="Randazzo S."/>
            <person name="Depoix D."/>
            <person name="Carcy B."/>
            <person name="Delbecq S."/>
            <person name="Frutos R."/>
            <person name="Silva J.C."/>
            <person name="Sutton R."/>
            <person name="Krause P.J."/>
            <person name="Mamoun C.B."/>
        </authorList>
    </citation>
    <scope>NUCLEOTIDE SEQUENCE [LARGE SCALE GENOMIC DNA]</scope>
    <source>
        <strain evidence="4 5">RI</strain>
    </source>
</reference>
<reference evidence="4 5" key="1">
    <citation type="journal article" date="2012" name="Nucleic Acids Res.">
        <title>Sequencing of the smallest Apicomplexan genome from the human pathogen Babesia microti.</title>
        <authorList>
            <person name="Cornillot E."/>
            <person name="Hadj-Kaddour K."/>
            <person name="Dassouli A."/>
            <person name="Noel B."/>
            <person name="Ranwez V."/>
            <person name="Vacherie B."/>
            <person name="Augagneur Y."/>
            <person name="Bres V."/>
            <person name="Duclos A."/>
            <person name="Randazzo S."/>
            <person name="Carcy B."/>
            <person name="Debierre-Grockiego F."/>
            <person name="Delbecq S."/>
            <person name="Moubri-Menage K."/>
            <person name="Shams-Eldin H."/>
            <person name="Usmani-Brown S."/>
            <person name="Bringaud F."/>
            <person name="Wincker P."/>
            <person name="Vivares C.P."/>
            <person name="Schwarz R.T."/>
            <person name="Schetters T.P."/>
            <person name="Krause P.J."/>
            <person name="Gorenflot A."/>
            <person name="Berry V."/>
            <person name="Barbe V."/>
            <person name="Ben Mamoun C."/>
        </authorList>
    </citation>
    <scope>NUCLEOTIDE SEQUENCE [LARGE SCALE GENOMIC DNA]</scope>
    <source>
        <strain evidence="4 5">RI</strain>
    </source>
</reference>
<dbReference type="GO" id="GO:0048015">
    <property type="term" value="P:phosphatidylinositol-mediated signaling"/>
    <property type="evidence" value="ECO:0007669"/>
    <property type="project" value="TreeGrafter"/>
</dbReference>
<keyword evidence="1 4" id="KW-0808">Transferase</keyword>